<gene>
    <name evidence="1" type="ORF">B296_00021163</name>
</gene>
<dbReference type="AlphaFoldDB" id="A0A426XVM9"/>
<organism evidence="1 2">
    <name type="scientific">Ensete ventricosum</name>
    <name type="common">Abyssinian banana</name>
    <name type="synonym">Musa ensete</name>
    <dbReference type="NCBI Taxonomy" id="4639"/>
    <lineage>
        <taxon>Eukaryota</taxon>
        <taxon>Viridiplantae</taxon>
        <taxon>Streptophyta</taxon>
        <taxon>Embryophyta</taxon>
        <taxon>Tracheophyta</taxon>
        <taxon>Spermatophyta</taxon>
        <taxon>Magnoliopsida</taxon>
        <taxon>Liliopsida</taxon>
        <taxon>Zingiberales</taxon>
        <taxon>Musaceae</taxon>
        <taxon>Ensete</taxon>
    </lineage>
</organism>
<proteinExistence type="predicted"/>
<dbReference type="Proteomes" id="UP000287651">
    <property type="component" value="Unassembled WGS sequence"/>
</dbReference>
<protein>
    <submittedName>
        <fullName evidence="1">Uncharacterized protein</fullName>
    </submittedName>
</protein>
<dbReference type="EMBL" id="AMZH03017077">
    <property type="protein sequence ID" value="RRT43540.1"/>
    <property type="molecule type" value="Genomic_DNA"/>
</dbReference>
<accession>A0A426XVM9</accession>
<evidence type="ECO:0000313" key="2">
    <source>
        <dbReference type="Proteomes" id="UP000287651"/>
    </source>
</evidence>
<evidence type="ECO:0000313" key="1">
    <source>
        <dbReference type="EMBL" id="RRT43540.1"/>
    </source>
</evidence>
<reference evidence="1 2" key="1">
    <citation type="journal article" date="2014" name="Agronomy (Basel)">
        <title>A Draft Genome Sequence for Ensete ventricosum, the Drought-Tolerant Tree Against Hunger.</title>
        <authorList>
            <person name="Harrison J."/>
            <person name="Moore K.A."/>
            <person name="Paszkiewicz K."/>
            <person name="Jones T."/>
            <person name="Grant M."/>
            <person name="Ambacheew D."/>
            <person name="Muzemil S."/>
            <person name="Studholme D.J."/>
        </authorList>
    </citation>
    <scope>NUCLEOTIDE SEQUENCE [LARGE SCALE GENOMIC DNA]</scope>
</reference>
<sequence>MRYLIGLNPKTPPAKRLHDARPRRVKFQPPDMLETVHEIAIYIHRWYQIKISARWEDSSLHSCGTPSRVVQYEGTCFRCSEQCC</sequence>
<comment type="caution">
    <text evidence="1">The sequence shown here is derived from an EMBL/GenBank/DDBJ whole genome shotgun (WGS) entry which is preliminary data.</text>
</comment>
<name>A0A426XVM9_ENSVE</name>